<dbReference type="SUPFAM" id="SSF48452">
    <property type="entry name" value="TPR-like"/>
    <property type="match status" value="1"/>
</dbReference>
<evidence type="ECO:0000313" key="1">
    <source>
        <dbReference type="EMBL" id="EPX78275.1"/>
    </source>
</evidence>
<dbReference type="STRING" id="1123360.thalar_02504"/>
<dbReference type="InterPro" id="IPR019734">
    <property type="entry name" value="TPR_rpt"/>
</dbReference>
<dbReference type="eggNOG" id="COG0457">
    <property type="taxonomic scope" value="Bacteria"/>
</dbReference>
<gene>
    <name evidence="1" type="ORF">thalar_02504</name>
</gene>
<dbReference type="Gene3D" id="1.25.40.10">
    <property type="entry name" value="Tetratricopeptide repeat domain"/>
    <property type="match status" value="1"/>
</dbReference>
<dbReference type="RefSeq" id="WP_021101433.1">
    <property type="nucleotide sequence ID" value="NZ_KE557311.1"/>
</dbReference>
<evidence type="ECO:0000313" key="2">
    <source>
        <dbReference type="Proteomes" id="UP000015351"/>
    </source>
</evidence>
<keyword evidence="2" id="KW-1185">Reference proteome</keyword>
<comment type="caution">
    <text evidence="1">The sequence shown here is derived from an EMBL/GenBank/DDBJ whole genome shotgun (WGS) entry which is preliminary data.</text>
</comment>
<accession>S9RJI4</accession>
<dbReference type="SMART" id="SM00028">
    <property type="entry name" value="TPR"/>
    <property type="match status" value="2"/>
</dbReference>
<proteinExistence type="predicted"/>
<dbReference type="HOGENOM" id="CLU_1128003_0_0_5"/>
<protein>
    <submittedName>
        <fullName evidence="1">Transcriptional regulator, SARP family</fullName>
    </submittedName>
</protein>
<dbReference type="Proteomes" id="UP000015351">
    <property type="component" value="Unassembled WGS sequence"/>
</dbReference>
<dbReference type="AlphaFoldDB" id="S9RJI4"/>
<name>S9RJI4_9RHOB</name>
<dbReference type="InterPro" id="IPR011990">
    <property type="entry name" value="TPR-like_helical_dom_sf"/>
</dbReference>
<organism evidence="1 2">
    <name type="scientific">Litoreibacter arenae DSM 19593</name>
    <dbReference type="NCBI Taxonomy" id="1123360"/>
    <lineage>
        <taxon>Bacteria</taxon>
        <taxon>Pseudomonadati</taxon>
        <taxon>Pseudomonadota</taxon>
        <taxon>Alphaproteobacteria</taxon>
        <taxon>Rhodobacterales</taxon>
        <taxon>Roseobacteraceae</taxon>
        <taxon>Litoreibacter</taxon>
    </lineage>
</organism>
<reference evidence="2" key="1">
    <citation type="journal article" date="2013" name="Stand. Genomic Sci.">
        <title>Genome sequence of the Litoreibacter arenae type strain (DSM 19593(T)), a member of the Roseobacter clade isolated from sea sand.</title>
        <authorList>
            <person name="Riedel T."/>
            <person name="Fiebig A."/>
            <person name="Petersen J."/>
            <person name="Gronow S."/>
            <person name="Kyrpides N.C."/>
            <person name="Goker M."/>
            <person name="Klenk H.P."/>
        </authorList>
    </citation>
    <scope>NUCLEOTIDE SEQUENCE [LARGE SCALE GENOMIC DNA]</scope>
    <source>
        <strain evidence="2">DSM 19593</strain>
    </source>
</reference>
<sequence>MEKVLGHLETAIELDPDFLPALERLVKFYNTGSFMSRPGTDHRKPREKAYELAQRLLFLNSQYATAHVRMASCLLWRRNFHSAERSAQRAMELKSYDPYVLNVLGTALVYLGDLDAAEKYYGMAEERLLHDMDFVRTDYGELFYLRHDFERALSWLETPEVRTPYRTLFWRAPTLAQLGYLVEARQDVETMIEDLRKRWQGSKPFEAEAGIQWMCDMKPYRRTAHRDLLVDGFNKAGVKITAQNFP</sequence>
<dbReference type="EMBL" id="AONI01000013">
    <property type="protein sequence ID" value="EPX78275.1"/>
    <property type="molecule type" value="Genomic_DNA"/>
</dbReference>
<dbReference type="OrthoDB" id="105971at2"/>